<feature type="region of interest" description="Disordered" evidence="1">
    <location>
        <begin position="1"/>
        <end position="32"/>
    </location>
</feature>
<dbReference type="AlphaFoldDB" id="A0A816DWG3"/>
<evidence type="ECO:0000256" key="1">
    <source>
        <dbReference type="SAM" id="MobiDB-lite"/>
    </source>
</evidence>
<evidence type="ECO:0000313" key="5">
    <source>
        <dbReference type="EMBL" id="CAF4548285.1"/>
    </source>
</evidence>
<protein>
    <submittedName>
        <fullName evidence="3">Uncharacterized protein</fullName>
    </submittedName>
</protein>
<evidence type="ECO:0000313" key="2">
    <source>
        <dbReference type="EMBL" id="CAF1610830.1"/>
    </source>
</evidence>
<accession>A0A816DWG3</accession>
<reference evidence="3" key="1">
    <citation type="submission" date="2021-02" db="EMBL/GenBank/DDBJ databases">
        <authorList>
            <person name="Nowell W R."/>
        </authorList>
    </citation>
    <scope>NUCLEOTIDE SEQUENCE</scope>
</reference>
<sequence length="95" mass="10489">PDDLDDQNVINTHKADHKKKPNVSNSNGEHKEHLCQKCQAMGRPCREVDGIKHMLGSTTYASKHVGTLEKPKNPGSKIVTDYSDAATQPVCKAYM</sequence>
<comment type="caution">
    <text evidence="3">The sequence shown here is derived from an EMBL/GenBank/DDBJ whole genome shotgun (WGS) entry which is preliminary data.</text>
</comment>
<keyword evidence="6" id="KW-1185">Reference proteome</keyword>
<dbReference type="EMBL" id="CAJOBA010077344">
    <property type="protein sequence ID" value="CAF4424248.1"/>
    <property type="molecule type" value="Genomic_DNA"/>
</dbReference>
<proteinExistence type="predicted"/>
<dbReference type="EMBL" id="CAJNOQ010046554">
    <property type="protein sequence ID" value="CAF1639084.1"/>
    <property type="molecule type" value="Genomic_DNA"/>
</dbReference>
<dbReference type="EMBL" id="CAJNOK010053106">
    <property type="protein sequence ID" value="CAF1610830.1"/>
    <property type="molecule type" value="Genomic_DNA"/>
</dbReference>
<gene>
    <name evidence="3" type="ORF">GPM918_LOCUS44820</name>
    <name evidence="2" type="ORF">OVA965_LOCUS42640</name>
    <name evidence="5" type="ORF">SRO942_LOCUS46879</name>
    <name evidence="4" type="ORF">TMI583_LOCUS44606</name>
</gene>
<dbReference type="Proteomes" id="UP000663829">
    <property type="component" value="Unassembled WGS sequence"/>
</dbReference>
<dbReference type="Proteomes" id="UP000682733">
    <property type="component" value="Unassembled WGS sequence"/>
</dbReference>
<evidence type="ECO:0000313" key="6">
    <source>
        <dbReference type="Proteomes" id="UP000663829"/>
    </source>
</evidence>
<name>A0A816DWG3_9BILA</name>
<evidence type="ECO:0000313" key="4">
    <source>
        <dbReference type="EMBL" id="CAF4424248.1"/>
    </source>
</evidence>
<dbReference type="Proteomes" id="UP000681722">
    <property type="component" value="Unassembled WGS sequence"/>
</dbReference>
<feature type="non-terminal residue" evidence="3">
    <location>
        <position position="1"/>
    </location>
</feature>
<dbReference type="Proteomes" id="UP000677228">
    <property type="component" value="Unassembled WGS sequence"/>
</dbReference>
<evidence type="ECO:0000313" key="3">
    <source>
        <dbReference type="EMBL" id="CAF1639084.1"/>
    </source>
</evidence>
<organism evidence="3 6">
    <name type="scientific">Didymodactylos carnosus</name>
    <dbReference type="NCBI Taxonomy" id="1234261"/>
    <lineage>
        <taxon>Eukaryota</taxon>
        <taxon>Metazoa</taxon>
        <taxon>Spiralia</taxon>
        <taxon>Gnathifera</taxon>
        <taxon>Rotifera</taxon>
        <taxon>Eurotatoria</taxon>
        <taxon>Bdelloidea</taxon>
        <taxon>Philodinida</taxon>
        <taxon>Philodinidae</taxon>
        <taxon>Didymodactylos</taxon>
    </lineage>
</organism>
<dbReference type="EMBL" id="CAJOBC010115207">
    <property type="protein sequence ID" value="CAF4548285.1"/>
    <property type="molecule type" value="Genomic_DNA"/>
</dbReference>